<organism evidence="1 2">
    <name type="scientific">Prunus dulcis</name>
    <name type="common">Almond</name>
    <name type="synonym">Amygdalus dulcis</name>
    <dbReference type="NCBI Taxonomy" id="3755"/>
    <lineage>
        <taxon>Eukaryota</taxon>
        <taxon>Viridiplantae</taxon>
        <taxon>Streptophyta</taxon>
        <taxon>Embryophyta</taxon>
        <taxon>Tracheophyta</taxon>
        <taxon>Spermatophyta</taxon>
        <taxon>Magnoliopsida</taxon>
        <taxon>eudicotyledons</taxon>
        <taxon>Gunneridae</taxon>
        <taxon>Pentapetalae</taxon>
        <taxon>rosids</taxon>
        <taxon>fabids</taxon>
        <taxon>Rosales</taxon>
        <taxon>Rosaceae</taxon>
        <taxon>Amygdaloideae</taxon>
        <taxon>Amygdaleae</taxon>
        <taxon>Prunus</taxon>
    </lineage>
</organism>
<protein>
    <submittedName>
        <fullName evidence="1">PREDICTED: reverse mRNAase</fullName>
    </submittedName>
</protein>
<dbReference type="PANTHER" id="PTHR33116:SF86">
    <property type="entry name" value="REVERSE TRANSCRIPTASE DOMAIN-CONTAINING PROTEIN"/>
    <property type="match status" value="1"/>
</dbReference>
<dbReference type="InParanoid" id="A0A5E4G9D8"/>
<accession>A0A5E4G9D8</accession>
<dbReference type="PANTHER" id="PTHR33116">
    <property type="entry name" value="REVERSE TRANSCRIPTASE ZINC-BINDING DOMAIN-CONTAINING PROTEIN-RELATED-RELATED"/>
    <property type="match status" value="1"/>
</dbReference>
<evidence type="ECO:0000313" key="2">
    <source>
        <dbReference type="Proteomes" id="UP000327085"/>
    </source>
</evidence>
<gene>
    <name evidence="1" type="ORF">ALMOND_2B004574</name>
</gene>
<reference evidence="2" key="1">
    <citation type="journal article" date="2020" name="Plant J.">
        <title>Transposons played a major role in the diversification between the closely related almond and peach genomes: results from the almond genome sequence.</title>
        <authorList>
            <person name="Alioto T."/>
            <person name="Alexiou K.G."/>
            <person name="Bardil A."/>
            <person name="Barteri F."/>
            <person name="Castanera R."/>
            <person name="Cruz F."/>
            <person name="Dhingra A."/>
            <person name="Duval H."/>
            <person name="Fernandez I Marti A."/>
            <person name="Frias L."/>
            <person name="Galan B."/>
            <person name="Garcia J.L."/>
            <person name="Howad W."/>
            <person name="Gomez-Garrido J."/>
            <person name="Gut M."/>
            <person name="Julca I."/>
            <person name="Morata J."/>
            <person name="Puigdomenech P."/>
            <person name="Ribeca P."/>
            <person name="Rubio Cabetas M.J."/>
            <person name="Vlasova A."/>
            <person name="Wirthensohn M."/>
            <person name="Garcia-Mas J."/>
            <person name="Gabaldon T."/>
            <person name="Casacuberta J.M."/>
            <person name="Arus P."/>
        </authorList>
    </citation>
    <scope>NUCLEOTIDE SEQUENCE [LARGE SCALE GENOMIC DNA]</scope>
    <source>
        <strain evidence="2">cv. Texas</strain>
    </source>
</reference>
<dbReference type="Proteomes" id="UP000327085">
    <property type="component" value="Unassembled WGS sequence"/>
</dbReference>
<name>A0A5E4G9D8_PRUDU</name>
<feature type="non-terminal residue" evidence="1">
    <location>
        <position position="66"/>
    </location>
</feature>
<dbReference type="OMA" id="AIPSYPM"/>
<dbReference type="EMBL" id="CABIKO010000433">
    <property type="protein sequence ID" value="VVA36162.1"/>
    <property type="molecule type" value="Genomic_DNA"/>
</dbReference>
<sequence>SKKEALNYIKERILGKVQGWKQKHLSQAGKETLIKAVLFAIPSYPMSCFKLPITLCREIDSLIANF</sequence>
<evidence type="ECO:0000313" key="1">
    <source>
        <dbReference type="EMBL" id="VVA36162.1"/>
    </source>
</evidence>
<feature type="non-terminal residue" evidence="1">
    <location>
        <position position="1"/>
    </location>
</feature>
<dbReference type="AlphaFoldDB" id="A0A5E4G9D8"/>
<dbReference type="Gramene" id="VVA36162">
    <property type="protein sequence ID" value="VVA36162"/>
    <property type="gene ID" value="Prudul26B004574"/>
</dbReference>
<proteinExistence type="predicted"/>